<evidence type="ECO:0000256" key="1">
    <source>
        <dbReference type="ARBA" id="ARBA00004127"/>
    </source>
</evidence>
<dbReference type="InterPro" id="IPR008389">
    <property type="entry name" value="ATPase_V0-cplx_e1/e2_su"/>
</dbReference>
<dbReference type="RefSeq" id="XP_034234605.1">
    <property type="nucleotide sequence ID" value="XM_034378714.1"/>
</dbReference>
<evidence type="ECO:0000256" key="2">
    <source>
        <dbReference type="ARBA" id="ARBA00008328"/>
    </source>
</evidence>
<protein>
    <recommendedName>
        <fullName evidence="9">V-type proton ATPase subunit</fullName>
    </recommendedName>
</protein>
<comment type="subcellular location">
    <subcellularLocation>
        <location evidence="1">Endomembrane system</location>
        <topology evidence="1">Multi-pass membrane protein</topology>
    </subcellularLocation>
    <subcellularLocation>
        <location evidence="9">Membrane</location>
        <topology evidence="9">Multi-pass membrane protein</topology>
    </subcellularLocation>
</comment>
<dbReference type="Pfam" id="PF05493">
    <property type="entry name" value="ATP_synt_H"/>
    <property type="match status" value="1"/>
</dbReference>
<dbReference type="KEGG" id="tpal:117641419"/>
<evidence type="ECO:0000313" key="10">
    <source>
        <dbReference type="Proteomes" id="UP000515158"/>
    </source>
</evidence>
<dbReference type="Proteomes" id="UP000515158">
    <property type="component" value="Unplaced"/>
</dbReference>
<evidence type="ECO:0000313" key="11">
    <source>
        <dbReference type="RefSeq" id="XP_034234605.1"/>
    </source>
</evidence>
<dbReference type="InParanoid" id="A0A6P8YCN9"/>
<evidence type="ECO:0000256" key="3">
    <source>
        <dbReference type="ARBA" id="ARBA00022448"/>
    </source>
</evidence>
<keyword evidence="3 9" id="KW-0813">Transport</keyword>
<comment type="similarity">
    <text evidence="2 9">Belongs to the V-ATPase e1/e2 subunit family.</text>
</comment>
<keyword evidence="8 9" id="KW-0472">Membrane</keyword>
<proteinExistence type="inferred from homology"/>
<evidence type="ECO:0000256" key="6">
    <source>
        <dbReference type="ARBA" id="ARBA00022989"/>
    </source>
</evidence>
<evidence type="ECO:0000256" key="9">
    <source>
        <dbReference type="PIRNR" id="PIRNR038097"/>
    </source>
</evidence>
<keyword evidence="4 9" id="KW-0812">Transmembrane</keyword>
<dbReference type="GO" id="GO:0046961">
    <property type="term" value="F:proton-transporting ATPase activity, rotational mechanism"/>
    <property type="evidence" value="ECO:0007669"/>
    <property type="project" value="InterPro"/>
</dbReference>
<feature type="transmembrane region" description="Helical" evidence="9">
    <location>
        <begin position="37"/>
        <end position="57"/>
    </location>
</feature>
<comment type="function">
    <text evidence="9">Subunit of the V0 complex of vacuolar(H+)-ATPase (V-ATPase), a multisubunit enzyme composed of a peripheral complex (V1) that hydrolyzes ATP and a membrane integral complex (V0) that translocates protons. V-ATPase is responsible for acidifying and maintaining the pH of intracellular compartments and in some cell types, is targeted to the plasma membrane, where it is responsible for acidifying the extracellular environment.</text>
</comment>
<comment type="subunit">
    <text evidence="9">V-ATPase is a heteromultimeric enzyme made up of two complexes: the ATP-hydrolytic V1 complex and the proton translocation V0 complex.</text>
</comment>
<evidence type="ECO:0000256" key="8">
    <source>
        <dbReference type="ARBA" id="ARBA00023136"/>
    </source>
</evidence>
<evidence type="ECO:0000256" key="4">
    <source>
        <dbReference type="ARBA" id="ARBA00022692"/>
    </source>
</evidence>
<sequence length="84" mass="9455">MGFSFIPFIFFTALWAVVGIVLPFVVPKGPNRGIFQLVLMLTAATCWIFWLCCYMAQMNPLIGPKLSNRTLMLMAKNWGGKIPN</sequence>
<gene>
    <name evidence="11" type="primary">LOC117641419</name>
</gene>
<evidence type="ECO:0000256" key="7">
    <source>
        <dbReference type="ARBA" id="ARBA00023065"/>
    </source>
</evidence>
<dbReference type="InterPro" id="IPR017385">
    <property type="entry name" value="ATPase_V0-cplx_e1/e2_su_met"/>
</dbReference>
<accession>A0A6P8YCN9</accession>
<dbReference type="OrthoDB" id="1508846at2759"/>
<dbReference type="PANTHER" id="PTHR12263:SF0">
    <property type="entry name" value="V-TYPE PROTON ATPASE SUBUNIT"/>
    <property type="match status" value="1"/>
</dbReference>
<keyword evidence="7 9" id="KW-0406">Ion transport</keyword>
<feature type="transmembrane region" description="Helical" evidence="9">
    <location>
        <begin position="6"/>
        <end position="25"/>
    </location>
</feature>
<keyword evidence="6 9" id="KW-1133">Transmembrane helix</keyword>
<name>A0A6P8YCN9_THRPL</name>
<dbReference type="PANTHER" id="PTHR12263">
    <property type="entry name" value="VACUOLAR ATP SYNTHASE SUBUNIT H"/>
    <property type="match status" value="1"/>
</dbReference>
<keyword evidence="5 9" id="KW-0375">Hydrogen ion transport</keyword>
<dbReference type="FunCoup" id="A0A6P8YCN9">
    <property type="interactions" value="275"/>
</dbReference>
<keyword evidence="10" id="KW-1185">Reference proteome</keyword>
<evidence type="ECO:0000256" key="5">
    <source>
        <dbReference type="ARBA" id="ARBA00022781"/>
    </source>
</evidence>
<dbReference type="GeneID" id="117641419"/>
<dbReference type="GO" id="GO:0012505">
    <property type="term" value="C:endomembrane system"/>
    <property type="evidence" value="ECO:0007669"/>
    <property type="project" value="UniProtKB-SubCell"/>
</dbReference>
<dbReference type="GO" id="GO:0033181">
    <property type="term" value="C:plasma membrane proton-transporting V-type ATPase complex"/>
    <property type="evidence" value="ECO:0007669"/>
    <property type="project" value="TreeGrafter"/>
</dbReference>
<dbReference type="AlphaFoldDB" id="A0A6P8YCN9"/>
<reference evidence="11" key="1">
    <citation type="submission" date="2025-08" db="UniProtKB">
        <authorList>
            <consortium name="RefSeq"/>
        </authorList>
    </citation>
    <scope>IDENTIFICATION</scope>
    <source>
        <tissue evidence="11">Total insect</tissue>
    </source>
</reference>
<organism evidence="11">
    <name type="scientific">Thrips palmi</name>
    <name type="common">Melon thrips</name>
    <dbReference type="NCBI Taxonomy" id="161013"/>
    <lineage>
        <taxon>Eukaryota</taxon>
        <taxon>Metazoa</taxon>
        <taxon>Ecdysozoa</taxon>
        <taxon>Arthropoda</taxon>
        <taxon>Hexapoda</taxon>
        <taxon>Insecta</taxon>
        <taxon>Pterygota</taxon>
        <taxon>Neoptera</taxon>
        <taxon>Paraneoptera</taxon>
        <taxon>Thysanoptera</taxon>
        <taxon>Terebrantia</taxon>
        <taxon>Thripoidea</taxon>
        <taxon>Thripidae</taxon>
        <taxon>Thrips</taxon>
    </lineage>
</organism>
<dbReference type="GO" id="GO:0033179">
    <property type="term" value="C:proton-transporting V-type ATPase, V0 domain"/>
    <property type="evidence" value="ECO:0007669"/>
    <property type="project" value="UniProtKB-UniRule"/>
</dbReference>
<dbReference type="PIRSF" id="PIRSF038097">
    <property type="entry name" value="V-ATP_synth_e1/e2"/>
    <property type="match status" value="1"/>
</dbReference>